<evidence type="ECO:0000313" key="2">
    <source>
        <dbReference type="Proteomes" id="UP000008912"/>
    </source>
</evidence>
<proteinExistence type="predicted"/>
<dbReference type="Ensembl" id="ENSAMET00000037368.1">
    <property type="protein sequence ID" value="ENSAMEP00000032223.1"/>
    <property type="gene ID" value="ENSAMEG00000029243.1"/>
</dbReference>
<protein>
    <submittedName>
        <fullName evidence="1">Uncharacterized protein</fullName>
    </submittedName>
</protein>
<evidence type="ECO:0000313" key="1">
    <source>
        <dbReference type="Ensembl" id="ENSAMEP00000032223.1"/>
    </source>
</evidence>
<accession>A0A7N5JY70</accession>
<reference evidence="1" key="3">
    <citation type="submission" date="2025-09" db="UniProtKB">
        <authorList>
            <consortium name="Ensembl"/>
        </authorList>
    </citation>
    <scope>IDENTIFICATION</scope>
</reference>
<sequence>LRISHGQTGCRMACPWTQTRKHLLERSTPRNRMDFGDVGLVVDQITTCLHLLPRLVENLPRLVIGGSQAGGGDCH</sequence>
<organism evidence="1 2">
    <name type="scientific">Ailuropoda melanoleuca</name>
    <name type="common">Giant panda</name>
    <dbReference type="NCBI Taxonomy" id="9646"/>
    <lineage>
        <taxon>Eukaryota</taxon>
        <taxon>Metazoa</taxon>
        <taxon>Chordata</taxon>
        <taxon>Craniata</taxon>
        <taxon>Vertebrata</taxon>
        <taxon>Euteleostomi</taxon>
        <taxon>Mammalia</taxon>
        <taxon>Eutheria</taxon>
        <taxon>Laurasiatheria</taxon>
        <taxon>Carnivora</taxon>
        <taxon>Caniformia</taxon>
        <taxon>Ursidae</taxon>
        <taxon>Ailuropoda</taxon>
    </lineage>
</organism>
<keyword evidence="2" id="KW-1185">Reference proteome</keyword>
<reference evidence="1 2" key="1">
    <citation type="journal article" date="2010" name="Nature">
        <title>The sequence and de novo assembly of the giant panda genome.</title>
        <authorList>
            <person name="Li R."/>
            <person name="Fan W."/>
            <person name="Tian G."/>
            <person name="Zhu H."/>
            <person name="He L."/>
            <person name="Cai J."/>
            <person name="Huang Q."/>
            <person name="Cai Q."/>
            <person name="Li B."/>
            <person name="Bai Y."/>
            <person name="Zhang Z."/>
            <person name="Zhang Y."/>
            <person name="Wang W."/>
            <person name="Li J."/>
            <person name="Wei F."/>
            <person name="Li H."/>
            <person name="Jian M."/>
            <person name="Li J."/>
            <person name="Zhang Z."/>
            <person name="Nielsen R."/>
            <person name="Li D."/>
            <person name="Gu W."/>
            <person name="Yang Z."/>
            <person name="Xuan Z."/>
            <person name="Ryder O.A."/>
            <person name="Leung F.C."/>
            <person name="Zhou Y."/>
            <person name="Cao J."/>
            <person name="Sun X."/>
            <person name="Fu Y."/>
            <person name="Fang X."/>
            <person name="Guo X."/>
            <person name="Wang B."/>
            <person name="Hou R."/>
            <person name="Shen F."/>
            <person name="Mu B."/>
            <person name="Ni P."/>
            <person name="Lin R."/>
            <person name="Qian W."/>
            <person name="Wang G."/>
            <person name="Yu C."/>
            <person name="Nie W."/>
            <person name="Wang J."/>
            <person name="Wu Z."/>
            <person name="Liang H."/>
            <person name="Min J."/>
            <person name="Wu Q."/>
            <person name="Cheng S."/>
            <person name="Ruan J."/>
            <person name="Wang M."/>
            <person name="Shi Z."/>
            <person name="Wen M."/>
            <person name="Liu B."/>
            <person name="Ren X."/>
            <person name="Zheng H."/>
            <person name="Dong D."/>
            <person name="Cook K."/>
            <person name="Shan G."/>
            <person name="Zhang H."/>
            <person name="Kosiol C."/>
            <person name="Xie X."/>
            <person name="Lu Z."/>
            <person name="Zheng H."/>
            <person name="Li Y."/>
            <person name="Steiner C.C."/>
            <person name="Lam T.T."/>
            <person name="Lin S."/>
            <person name="Zhang Q."/>
            <person name="Li G."/>
            <person name="Tian J."/>
            <person name="Gong T."/>
            <person name="Liu H."/>
            <person name="Zhang D."/>
            <person name="Fang L."/>
            <person name="Ye C."/>
            <person name="Zhang J."/>
            <person name="Hu W."/>
            <person name="Xu A."/>
            <person name="Ren Y."/>
            <person name="Zhang G."/>
            <person name="Bruford M.W."/>
            <person name="Li Q."/>
            <person name="Ma L."/>
            <person name="Guo Y."/>
            <person name="An N."/>
            <person name="Hu Y."/>
            <person name="Zheng Y."/>
            <person name="Shi Y."/>
            <person name="Li Z."/>
            <person name="Liu Q."/>
            <person name="Chen Y."/>
            <person name="Zhao J."/>
            <person name="Qu N."/>
            <person name="Zhao S."/>
            <person name="Tian F."/>
            <person name="Wang X."/>
            <person name="Wang H."/>
            <person name="Xu L."/>
            <person name="Liu X."/>
            <person name="Vinar T."/>
            <person name="Wang Y."/>
            <person name="Lam T.W."/>
            <person name="Yiu S.M."/>
            <person name="Liu S."/>
            <person name="Zhang H."/>
            <person name="Li D."/>
            <person name="Huang Y."/>
            <person name="Wang X."/>
            <person name="Yang G."/>
            <person name="Jiang Z."/>
            <person name="Wang J."/>
            <person name="Qin N."/>
            <person name="Li L."/>
            <person name="Li J."/>
            <person name="Bolund L."/>
            <person name="Kristiansen K."/>
            <person name="Wong G.K."/>
            <person name="Olson M."/>
            <person name="Zhang X."/>
            <person name="Li S."/>
            <person name="Yang H."/>
            <person name="Wang J."/>
            <person name="Wang J."/>
        </authorList>
    </citation>
    <scope>NUCLEOTIDE SEQUENCE [LARGE SCALE GENOMIC DNA]</scope>
</reference>
<dbReference type="AlphaFoldDB" id="A0A7N5JY70"/>
<reference evidence="1" key="2">
    <citation type="submission" date="2025-08" db="UniProtKB">
        <authorList>
            <consortium name="Ensembl"/>
        </authorList>
    </citation>
    <scope>IDENTIFICATION</scope>
</reference>
<dbReference type="InParanoid" id="A0A7N5JY70"/>
<name>A0A7N5JY70_AILME</name>
<dbReference type="Proteomes" id="UP000008912">
    <property type="component" value="Unassembled WGS sequence"/>
</dbReference>